<evidence type="ECO:0000313" key="3">
    <source>
        <dbReference type="Proteomes" id="UP000031327"/>
    </source>
</evidence>
<keyword evidence="1" id="KW-0812">Transmembrane</keyword>
<keyword evidence="1" id="KW-0472">Membrane</keyword>
<name>A0A0C1QV78_9GAMM</name>
<protein>
    <submittedName>
        <fullName evidence="2">Uncharacterized protein</fullName>
    </submittedName>
</protein>
<keyword evidence="1" id="KW-1133">Transmembrane helix</keyword>
<gene>
    <name evidence="2" type="ORF">JF50_03170</name>
</gene>
<dbReference type="AlphaFoldDB" id="A0A0C1QV78"/>
<evidence type="ECO:0000313" key="2">
    <source>
        <dbReference type="EMBL" id="KID58892.1"/>
    </source>
</evidence>
<feature type="transmembrane region" description="Helical" evidence="1">
    <location>
        <begin position="71"/>
        <end position="96"/>
    </location>
</feature>
<dbReference type="EMBL" id="JWIC01000003">
    <property type="protein sequence ID" value="KID58892.1"/>
    <property type="molecule type" value="Genomic_DNA"/>
</dbReference>
<dbReference type="Proteomes" id="UP000031327">
    <property type="component" value="Unassembled WGS sequence"/>
</dbReference>
<comment type="caution">
    <text evidence="2">The sequence shown here is derived from an EMBL/GenBank/DDBJ whole genome shotgun (WGS) entry which is preliminary data.</text>
</comment>
<feature type="transmembrane region" description="Helical" evidence="1">
    <location>
        <begin position="47"/>
        <end position="65"/>
    </location>
</feature>
<evidence type="ECO:0000256" key="1">
    <source>
        <dbReference type="SAM" id="Phobius"/>
    </source>
</evidence>
<reference evidence="2 3" key="1">
    <citation type="submission" date="2014-12" db="EMBL/GenBank/DDBJ databases">
        <title>Draft Genome Sequence of Pseudoalteromonas luteoviolacea HI1.</title>
        <authorList>
            <person name="Asahina A.Y."/>
            <person name="Hadfield M.G."/>
        </authorList>
    </citation>
    <scope>NUCLEOTIDE SEQUENCE [LARGE SCALE GENOMIC DNA]</scope>
    <source>
        <strain evidence="2 3">HI1</strain>
    </source>
</reference>
<feature type="transmembrane region" description="Helical" evidence="1">
    <location>
        <begin position="12"/>
        <end position="35"/>
    </location>
</feature>
<proteinExistence type="predicted"/>
<sequence length="105" mass="11543">MNMYGMSLYEFTVMALDAVIYLVAVIVVLLAFIKLAKITKSKNAKGVKLSIFATILSSFVAAAIAENSDSFGILEVFVLLIPSAFILLSAICFYRFSKEILVKYS</sequence>
<accession>A0A0C1QV78</accession>
<organism evidence="2 3">
    <name type="scientific">Pseudoalteromonas luteoviolacea</name>
    <dbReference type="NCBI Taxonomy" id="43657"/>
    <lineage>
        <taxon>Bacteria</taxon>
        <taxon>Pseudomonadati</taxon>
        <taxon>Pseudomonadota</taxon>
        <taxon>Gammaproteobacteria</taxon>
        <taxon>Alteromonadales</taxon>
        <taxon>Pseudoalteromonadaceae</taxon>
        <taxon>Pseudoalteromonas</taxon>
    </lineage>
</organism>
<dbReference type="OrthoDB" id="6314390at2"/>